<evidence type="ECO:0000313" key="3">
    <source>
        <dbReference type="Proteomes" id="UP000215459"/>
    </source>
</evidence>
<comment type="caution">
    <text evidence="2">The sequence shown here is derived from an EMBL/GenBank/DDBJ whole genome shotgun (WGS) entry which is preliminary data.</text>
</comment>
<dbReference type="InterPro" id="IPR003735">
    <property type="entry name" value="Metal_Tscrpt_repr"/>
</dbReference>
<protein>
    <submittedName>
        <fullName evidence="2">Transcriptional regulator</fullName>
    </submittedName>
</protein>
<proteinExistence type="predicted"/>
<dbReference type="GO" id="GO:0046872">
    <property type="term" value="F:metal ion binding"/>
    <property type="evidence" value="ECO:0007669"/>
    <property type="project" value="InterPro"/>
</dbReference>
<dbReference type="GO" id="GO:0003677">
    <property type="term" value="F:DNA binding"/>
    <property type="evidence" value="ECO:0007669"/>
    <property type="project" value="InterPro"/>
</dbReference>
<dbReference type="PANTHER" id="PTHR33677:SF3">
    <property type="entry name" value="COPPER-SENSING TRANSCRIPTIONAL REPRESSOR RICR"/>
    <property type="match status" value="1"/>
</dbReference>
<feature type="coiled-coil region" evidence="1">
    <location>
        <begin position="11"/>
        <end position="38"/>
    </location>
</feature>
<dbReference type="Pfam" id="PF02583">
    <property type="entry name" value="Trns_repr_metal"/>
    <property type="match status" value="1"/>
</dbReference>
<dbReference type="OrthoDB" id="9811244at2"/>
<evidence type="ECO:0000313" key="2">
    <source>
        <dbReference type="EMBL" id="OYD08920.1"/>
    </source>
</evidence>
<name>A0A235B9D8_9BACL</name>
<dbReference type="PANTHER" id="PTHR33677">
    <property type="entry name" value="TRANSCRIPTIONAL REPRESSOR FRMR-RELATED"/>
    <property type="match status" value="1"/>
</dbReference>
<dbReference type="Gene3D" id="1.20.58.1000">
    <property type="entry name" value="Metal-sensitive repressor, helix protomer"/>
    <property type="match status" value="1"/>
</dbReference>
<dbReference type="EMBL" id="NOWF01000002">
    <property type="protein sequence ID" value="OYD08920.1"/>
    <property type="molecule type" value="Genomic_DNA"/>
</dbReference>
<gene>
    <name evidence="2" type="ORF">CHM34_03835</name>
</gene>
<evidence type="ECO:0000256" key="1">
    <source>
        <dbReference type="SAM" id="Coils"/>
    </source>
</evidence>
<dbReference type="GO" id="GO:0045892">
    <property type="term" value="P:negative regulation of DNA-templated transcription"/>
    <property type="evidence" value="ECO:0007669"/>
    <property type="project" value="UniProtKB-ARBA"/>
</dbReference>
<keyword evidence="1" id="KW-0175">Coiled coil</keyword>
<dbReference type="Proteomes" id="UP000215459">
    <property type="component" value="Unassembled WGS sequence"/>
</dbReference>
<dbReference type="InterPro" id="IPR038390">
    <property type="entry name" value="Metal_Tscrpt_repr_sf"/>
</dbReference>
<keyword evidence="3" id="KW-1185">Reference proteome</keyword>
<organism evidence="2 3">
    <name type="scientific">Paludifilum halophilum</name>
    <dbReference type="NCBI Taxonomy" id="1642702"/>
    <lineage>
        <taxon>Bacteria</taxon>
        <taxon>Bacillati</taxon>
        <taxon>Bacillota</taxon>
        <taxon>Bacilli</taxon>
        <taxon>Bacillales</taxon>
        <taxon>Thermoactinomycetaceae</taxon>
        <taxon>Paludifilum</taxon>
    </lineage>
</organism>
<accession>A0A235B9D8</accession>
<reference evidence="2 3" key="1">
    <citation type="submission" date="2017-07" db="EMBL/GenBank/DDBJ databases">
        <title>The genome sequence of Paludifilum halophilum highlights mechanisms for microbial adaptation to high salt environemnts.</title>
        <authorList>
            <person name="Belbahri L."/>
        </authorList>
    </citation>
    <scope>NUCLEOTIDE SEQUENCE [LARGE SCALE GENOMIC DNA]</scope>
    <source>
        <strain evidence="2 3">DSM 102817</strain>
    </source>
</reference>
<sequence length="101" mass="11622">MNVSNHKEALVSRSDKERNQLLNRLKRIEGQIRGLQNMVEEDRYCMDVLVQITATHSALKQVGYSLLERHTRTCLSQAIQSGEGDEYIDELMKVVKQFAKS</sequence>
<dbReference type="AlphaFoldDB" id="A0A235B9D8"/>